<dbReference type="GO" id="GO:0016020">
    <property type="term" value="C:membrane"/>
    <property type="evidence" value="ECO:0007669"/>
    <property type="project" value="UniProtKB-SubCell"/>
</dbReference>
<protein>
    <recommendedName>
        <fullName evidence="6">Transporter</fullName>
    </recommendedName>
</protein>
<dbReference type="PROSITE" id="PS00610">
    <property type="entry name" value="NA_NEUROTRAN_SYMP_1"/>
    <property type="match status" value="1"/>
</dbReference>
<proteinExistence type="inferred from homology"/>
<feature type="transmembrane region" description="Helical" evidence="7">
    <location>
        <begin position="347"/>
        <end position="370"/>
    </location>
</feature>
<dbReference type="Pfam" id="PF00209">
    <property type="entry name" value="SNF"/>
    <property type="match status" value="2"/>
</dbReference>
<feature type="transmembrane region" description="Helical" evidence="7">
    <location>
        <begin position="390"/>
        <end position="408"/>
    </location>
</feature>
<keyword evidence="2 6" id="KW-0813">Transport</keyword>
<dbReference type="PROSITE" id="PS50267">
    <property type="entry name" value="NA_NEUROTRAN_SYMP_3"/>
    <property type="match status" value="1"/>
</dbReference>
<dbReference type="EMBL" id="BHEO01000005">
    <property type="protein sequence ID" value="GBU04586.1"/>
    <property type="molecule type" value="Genomic_DNA"/>
</dbReference>
<name>A0A4R3JNC0_9FIRM</name>
<keyword evidence="4 7" id="KW-1133">Transmembrane helix</keyword>
<comment type="caution">
    <text evidence="9">The sequence shown here is derived from an EMBL/GenBank/DDBJ whole genome shotgun (WGS) entry which is preliminary data.</text>
</comment>
<reference evidence="9 10" key="2">
    <citation type="submission" date="2019-03" db="EMBL/GenBank/DDBJ databases">
        <title>Genomic Encyclopedia of Type Strains, Phase IV (KMG-IV): sequencing the most valuable type-strain genomes for metagenomic binning, comparative biology and taxonomic classification.</title>
        <authorList>
            <person name="Goeker M."/>
        </authorList>
    </citation>
    <scope>NUCLEOTIDE SEQUENCE [LARGE SCALE GENOMIC DNA]</scope>
    <source>
        <strain evidence="9 10">DSM 103426</strain>
    </source>
</reference>
<dbReference type="PANTHER" id="PTHR42948:SF1">
    <property type="entry name" value="TRANSPORTER"/>
    <property type="match status" value="1"/>
</dbReference>
<dbReference type="CDD" id="cd10336">
    <property type="entry name" value="SLC6sbd_Tyt1-Like"/>
    <property type="match status" value="1"/>
</dbReference>
<evidence type="ECO:0000256" key="7">
    <source>
        <dbReference type="SAM" id="Phobius"/>
    </source>
</evidence>
<sequence>MEKREKFSSRLGFVLISAGCAIGLGNVWRFPYITGKYGGGAFVLVYLFFLFILGLPIVVAEFSVGRASQRSIATSFNKLEPKGTKWHCYRYFGMAGNYLLMMFYTTIGGWMLAYFFKMLKGEFTGLKPKEVEQVFATFTSDRNAMIFWMLLISIAGLCVCSLGLQKGVEGITKIMMSTLFVIMAVLAVKSLTLPNAMDGLRFYLVPDFGKMKEAGIGTVIFAAMGQAFFTLSIGIGALSIFGSYIGKERALTGEAISVGLLDTTVAIVSGLIIFPACFAFGINPGEGPGLVFVTLPNVFNEMAGGRVWGSLFFLFMTFAAFSTIIAVFQNIITFAREMWGWSLQKSLLINGALLILLGLPCVLGLTDWSGIQILGKNIMDFEDFLVSNNLLPLGSLIYLLFCVTKYGWGWDHFLKEANTGTGIKFPGGRPMKLYLTFVLPAVILFIFVQGYMSMFAGGM</sequence>
<dbReference type="NCBIfam" id="NF037979">
    <property type="entry name" value="Na_transp"/>
    <property type="match status" value="1"/>
</dbReference>
<feature type="transmembrane region" description="Helical" evidence="7">
    <location>
        <begin position="145"/>
        <end position="164"/>
    </location>
</feature>
<dbReference type="PRINTS" id="PR00176">
    <property type="entry name" value="NANEUSMPORT"/>
</dbReference>
<dbReference type="Proteomes" id="UP000294613">
    <property type="component" value="Unassembled WGS sequence"/>
</dbReference>
<organism evidence="9 10">
    <name type="scientific">Faecalimonas umbilicata</name>
    <dbReference type="NCBI Taxonomy" id="1912855"/>
    <lineage>
        <taxon>Bacteria</taxon>
        <taxon>Bacillati</taxon>
        <taxon>Bacillota</taxon>
        <taxon>Clostridia</taxon>
        <taxon>Lachnospirales</taxon>
        <taxon>Lachnospiraceae</taxon>
        <taxon>Faecalimonas</taxon>
    </lineage>
</organism>
<evidence type="ECO:0000313" key="8">
    <source>
        <dbReference type="EMBL" id="GBU04586.1"/>
    </source>
</evidence>
<evidence type="ECO:0000313" key="11">
    <source>
        <dbReference type="Proteomes" id="UP000702954"/>
    </source>
</evidence>
<feature type="transmembrane region" description="Helical" evidence="7">
    <location>
        <begin position="37"/>
        <end position="60"/>
    </location>
</feature>
<dbReference type="SUPFAM" id="SSF161070">
    <property type="entry name" value="SNF-like"/>
    <property type="match status" value="1"/>
</dbReference>
<evidence type="ECO:0000256" key="1">
    <source>
        <dbReference type="ARBA" id="ARBA00004141"/>
    </source>
</evidence>
<evidence type="ECO:0000313" key="10">
    <source>
        <dbReference type="Proteomes" id="UP000294613"/>
    </source>
</evidence>
<keyword evidence="11" id="KW-1185">Reference proteome</keyword>
<feature type="transmembrane region" description="Helical" evidence="7">
    <location>
        <begin position="311"/>
        <end position="335"/>
    </location>
</feature>
<dbReference type="InterPro" id="IPR037272">
    <property type="entry name" value="SNS_sf"/>
</dbReference>
<keyword evidence="5 7" id="KW-0472">Membrane</keyword>
<dbReference type="RefSeq" id="WP_008976693.1">
    <property type="nucleotide sequence ID" value="NZ_AP031411.1"/>
</dbReference>
<evidence type="ECO:0000256" key="3">
    <source>
        <dbReference type="ARBA" id="ARBA00022692"/>
    </source>
</evidence>
<feature type="transmembrane region" description="Helical" evidence="7">
    <location>
        <begin position="176"/>
        <end position="196"/>
    </location>
</feature>
<dbReference type="InterPro" id="IPR047218">
    <property type="entry name" value="YocR/YhdH-like"/>
</dbReference>
<feature type="transmembrane region" description="Helical" evidence="7">
    <location>
        <begin position="258"/>
        <end position="282"/>
    </location>
</feature>
<dbReference type="Proteomes" id="UP000702954">
    <property type="component" value="Unassembled WGS sequence"/>
</dbReference>
<keyword evidence="3 6" id="KW-0812">Transmembrane</keyword>
<keyword evidence="6" id="KW-0769">Symport</keyword>
<dbReference type="AlphaFoldDB" id="A0A4R3JNC0"/>
<feature type="transmembrane region" description="Helical" evidence="7">
    <location>
        <begin position="433"/>
        <end position="452"/>
    </location>
</feature>
<evidence type="ECO:0000256" key="6">
    <source>
        <dbReference type="RuleBase" id="RU003732"/>
    </source>
</evidence>
<dbReference type="PANTHER" id="PTHR42948">
    <property type="entry name" value="TRANSPORTER"/>
    <property type="match status" value="1"/>
</dbReference>
<comment type="similarity">
    <text evidence="6">Belongs to the sodium:neurotransmitter symporter (SNF) (TC 2.A.22) family.</text>
</comment>
<feature type="transmembrane region" description="Helical" evidence="7">
    <location>
        <begin position="216"/>
        <end position="246"/>
    </location>
</feature>
<feature type="transmembrane region" description="Helical" evidence="7">
    <location>
        <begin position="12"/>
        <end position="31"/>
    </location>
</feature>
<comment type="subcellular location">
    <subcellularLocation>
        <location evidence="1">Membrane</location>
        <topology evidence="1">Multi-pass membrane protein</topology>
    </subcellularLocation>
</comment>
<feature type="transmembrane region" description="Helical" evidence="7">
    <location>
        <begin position="95"/>
        <end position="116"/>
    </location>
</feature>
<evidence type="ECO:0000256" key="5">
    <source>
        <dbReference type="ARBA" id="ARBA00023136"/>
    </source>
</evidence>
<dbReference type="GO" id="GO:0015293">
    <property type="term" value="F:symporter activity"/>
    <property type="evidence" value="ECO:0007669"/>
    <property type="project" value="UniProtKB-KW"/>
</dbReference>
<evidence type="ECO:0000256" key="4">
    <source>
        <dbReference type="ARBA" id="ARBA00022989"/>
    </source>
</evidence>
<accession>A0A4R3JNC0</accession>
<evidence type="ECO:0000313" key="9">
    <source>
        <dbReference type="EMBL" id="TCS67829.1"/>
    </source>
</evidence>
<dbReference type="GeneID" id="97506134"/>
<dbReference type="InterPro" id="IPR000175">
    <property type="entry name" value="Na/ntran_symport"/>
</dbReference>
<evidence type="ECO:0000256" key="2">
    <source>
        <dbReference type="ARBA" id="ARBA00022448"/>
    </source>
</evidence>
<gene>
    <name evidence="9" type="ORF">EDD74_11462</name>
    <name evidence="8" type="ORF">FAEUMB_11270</name>
</gene>
<dbReference type="EMBL" id="SLZV01000014">
    <property type="protein sequence ID" value="TCS67829.1"/>
    <property type="molecule type" value="Genomic_DNA"/>
</dbReference>
<reference evidence="8 11" key="1">
    <citation type="journal article" date="2018" name="Int. J. Syst. Evol. Microbiol.">
        <title>Draft Genome Sequence of Faecalimonas umbilicata JCM 30896T, an Acetate-Producing Bacterium Isolated from Human Feces.</title>
        <authorList>
            <person name="Sakamoto M."/>
            <person name="Ikeyama N."/>
            <person name="Yuki M."/>
            <person name="Ohkuma M."/>
        </authorList>
    </citation>
    <scope>NUCLEOTIDE SEQUENCE [LARGE SCALE GENOMIC DNA]</scope>
    <source>
        <strain evidence="8 11">EGH7</strain>
    </source>
</reference>